<dbReference type="PANTHER" id="PTHR24203">
    <property type="entry name" value="ANKYRIN REPEAT FAMILY PROTEIN"/>
    <property type="match status" value="1"/>
</dbReference>
<dbReference type="OrthoDB" id="1577640at2759"/>
<dbReference type="InterPro" id="IPR036770">
    <property type="entry name" value="Ankyrin_rpt-contain_sf"/>
</dbReference>
<feature type="region of interest" description="Disordered" evidence="4">
    <location>
        <begin position="184"/>
        <end position="204"/>
    </location>
</feature>
<proteinExistence type="predicted"/>
<dbReference type="SMART" id="SM00248">
    <property type="entry name" value="ANK"/>
    <property type="match status" value="5"/>
</dbReference>
<dbReference type="FunFam" id="1.25.40.20:FF:000461">
    <property type="entry name" value="Ankyrin repeat domain-containing protein, chloroplastic"/>
    <property type="match status" value="1"/>
</dbReference>
<evidence type="ECO:0000313" key="5">
    <source>
        <dbReference type="EMBL" id="CAD6209447.1"/>
    </source>
</evidence>
<evidence type="ECO:0008006" key="7">
    <source>
        <dbReference type="Google" id="ProtNLM"/>
    </source>
</evidence>
<keyword evidence="2 3" id="KW-0040">ANK repeat</keyword>
<accession>A0A811MJS0</accession>
<evidence type="ECO:0000256" key="1">
    <source>
        <dbReference type="ARBA" id="ARBA00022737"/>
    </source>
</evidence>
<dbReference type="PROSITE" id="PS50297">
    <property type="entry name" value="ANK_REP_REGION"/>
    <property type="match status" value="1"/>
</dbReference>
<dbReference type="Pfam" id="PF12796">
    <property type="entry name" value="Ank_2"/>
    <property type="match status" value="1"/>
</dbReference>
<evidence type="ECO:0000313" key="6">
    <source>
        <dbReference type="Proteomes" id="UP000604825"/>
    </source>
</evidence>
<keyword evidence="6" id="KW-1185">Reference proteome</keyword>
<dbReference type="Gene3D" id="1.25.40.20">
    <property type="entry name" value="Ankyrin repeat-containing domain"/>
    <property type="match status" value="2"/>
</dbReference>
<evidence type="ECO:0000256" key="2">
    <source>
        <dbReference type="ARBA" id="ARBA00023043"/>
    </source>
</evidence>
<dbReference type="PANTHER" id="PTHR24203:SF86">
    <property type="entry name" value="PROTEASOME 26S SUBUNIT, NON-ATPASE 10"/>
    <property type="match status" value="1"/>
</dbReference>
<dbReference type="AlphaFoldDB" id="A0A811MJS0"/>
<dbReference type="PROSITE" id="PS50088">
    <property type="entry name" value="ANK_REPEAT"/>
    <property type="match status" value="4"/>
</dbReference>
<comment type="caution">
    <text evidence="5">The sequence shown here is derived from an EMBL/GenBank/DDBJ whole genome shotgun (WGS) entry which is preliminary data.</text>
</comment>
<feature type="repeat" description="ANK" evidence="3">
    <location>
        <begin position="362"/>
        <end position="394"/>
    </location>
</feature>
<sequence>MTPPSIFHHHHRLLPIPSASPTQILNPFATSSRSLNHQLPKPIVLSLPSRPVISSAFAVAAVGDDEDVVVGDCLVFDDDAFEEPDLDLPSSPLPRANGRRAEAGEGESLVPERWRDAEEEINLTKKEKRRIAHGLRFGSRLERRAPPAVAAPDEFRAYRKGMLSAERDHIAYVYRGPLERAFLPEVEEPPPPEPGTRVAPRNPRMGMDVGSLEDIDEFFRSREYVQDEMEDSKSPKGRQKLFSNEEKVLLNKRVPDLEAATSSKWLPLHILAASGDFYLLDSLLKHNVDINALDKDGLPAIHKAILSKKAAIINYLLRNSANPFIQDKDGTTLMHYAVQTACSQTIKTLLLYNVDINHPDDYGWTPLHLAVQTQRTDIVKLLLIKGADRTLKTQDGLTPLELCLRLGHDVRTYELIKLLKSFRRQKQHDLV</sequence>
<gene>
    <name evidence="5" type="ORF">NCGR_LOCUS5652</name>
</gene>
<dbReference type="EMBL" id="CAJGYO010000002">
    <property type="protein sequence ID" value="CAD6209447.1"/>
    <property type="molecule type" value="Genomic_DNA"/>
</dbReference>
<dbReference type="InterPro" id="IPR002110">
    <property type="entry name" value="Ankyrin_rpt"/>
</dbReference>
<feature type="region of interest" description="Disordered" evidence="4">
    <location>
        <begin position="85"/>
        <end position="110"/>
    </location>
</feature>
<feature type="repeat" description="ANK" evidence="3">
    <location>
        <begin position="296"/>
        <end position="328"/>
    </location>
</feature>
<name>A0A811MJS0_9POAL</name>
<feature type="repeat" description="ANK" evidence="3">
    <location>
        <begin position="329"/>
        <end position="361"/>
    </location>
</feature>
<feature type="repeat" description="ANK" evidence="3">
    <location>
        <begin position="263"/>
        <end position="295"/>
    </location>
</feature>
<dbReference type="Pfam" id="PF00023">
    <property type="entry name" value="Ank"/>
    <property type="match status" value="1"/>
</dbReference>
<evidence type="ECO:0000256" key="3">
    <source>
        <dbReference type="PROSITE-ProRule" id="PRU00023"/>
    </source>
</evidence>
<dbReference type="Proteomes" id="UP000604825">
    <property type="component" value="Unassembled WGS sequence"/>
</dbReference>
<reference evidence="5" key="1">
    <citation type="submission" date="2020-10" db="EMBL/GenBank/DDBJ databases">
        <authorList>
            <person name="Han B."/>
            <person name="Lu T."/>
            <person name="Zhao Q."/>
            <person name="Huang X."/>
            <person name="Zhao Y."/>
        </authorList>
    </citation>
    <scope>NUCLEOTIDE SEQUENCE</scope>
</reference>
<dbReference type="SUPFAM" id="SSF48403">
    <property type="entry name" value="Ankyrin repeat"/>
    <property type="match status" value="1"/>
</dbReference>
<organism evidence="5 6">
    <name type="scientific">Miscanthus lutarioriparius</name>
    <dbReference type="NCBI Taxonomy" id="422564"/>
    <lineage>
        <taxon>Eukaryota</taxon>
        <taxon>Viridiplantae</taxon>
        <taxon>Streptophyta</taxon>
        <taxon>Embryophyta</taxon>
        <taxon>Tracheophyta</taxon>
        <taxon>Spermatophyta</taxon>
        <taxon>Magnoliopsida</taxon>
        <taxon>Liliopsida</taxon>
        <taxon>Poales</taxon>
        <taxon>Poaceae</taxon>
        <taxon>PACMAD clade</taxon>
        <taxon>Panicoideae</taxon>
        <taxon>Andropogonodae</taxon>
        <taxon>Andropogoneae</taxon>
        <taxon>Saccharinae</taxon>
        <taxon>Miscanthus</taxon>
    </lineage>
</organism>
<evidence type="ECO:0000256" key="4">
    <source>
        <dbReference type="SAM" id="MobiDB-lite"/>
    </source>
</evidence>
<protein>
    <recommendedName>
        <fullName evidence="7">Ankyrin repeat domain-containing protein, chloroplastic</fullName>
    </recommendedName>
</protein>
<keyword evidence="1" id="KW-0677">Repeat</keyword>